<keyword evidence="10" id="KW-1185">Reference proteome</keyword>
<sequence length="716" mass="80333">MSSSNPSLQQPPGAWAGDQYSPGDLSDILGELKINENGVAPYISQQKKLLAEAPAYEETEAIIHKPVVQSGATVRIPPALMPTDEQCLQLFDIFFNNIHPYVPVISRPYFYQQWRTNRRSISPLILEAIFACAGRMSEDAAQGAQWLALSSSHEDCFMDVPRLSTVQAMMILIKARESAPKRGYYYRSWITIKKIITMAHDLDLHEHYDQHKQGISCGSDPTECLIKTRIWQTLFILEVMVGAPQGRSDMGIDPDSVDLNILRPMPGIDSSDYQVSRQFTYLVRKIWNVRQMHDLKGKVKEAPTKNWVNDPKFTSLGATLISWLSELPRDLQITFPDDGTPPWLPSHFIGNMHSYYHLTIVMLHRPQLMQSSSYADGSWKRHMAICYDSSKKMCRLQEGLLQQHSIEGLLCMQRGINFVIYAVLTCTMIHLVAITSPDPEFNNDAKEYFTRHMRILEACTKAWPQPDMQKQIDALREAFSADTTRPFELKPSFPYGSPGVPALQPSPPMEMKYQQPMVSRNQSFGNISQQMPFQSGPMTPPMTAGLDSAHDGSSLAHSSASSLSNGQHASIGDMQAAWNPTPIFEGWNAAFGENSASMSEIAATLPQQSPPLYPTASMATNMHQQTPTPLPGGMQHQPQQQGYSIPTSQSMPPTQMRRPSESHIHVSSGNGIEPSFVTSNMWRESIANTYERGQLKRGWDQQSSFLVDPVQSKRLR</sequence>
<dbReference type="InterPro" id="IPR051615">
    <property type="entry name" value="Transcr_Regulatory_Elem"/>
</dbReference>
<evidence type="ECO:0000313" key="9">
    <source>
        <dbReference type="EMBL" id="MDI1488212.1"/>
    </source>
</evidence>
<dbReference type="InterPro" id="IPR007219">
    <property type="entry name" value="XnlR_reg_dom"/>
</dbReference>
<evidence type="ECO:0000256" key="5">
    <source>
        <dbReference type="ARBA" id="ARBA00023163"/>
    </source>
</evidence>
<name>A0AA43QLT2_9LECA</name>
<dbReference type="PANTHER" id="PTHR31313">
    <property type="entry name" value="TY1 ENHANCER ACTIVATOR"/>
    <property type="match status" value="1"/>
</dbReference>
<gene>
    <name evidence="9" type="ORF">OHK93_007486</name>
</gene>
<dbReference type="EMBL" id="JAPUFD010000007">
    <property type="protein sequence ID" value="MDI1488212.1"/>
    <property type="molecule type" value="Genomic_DNA"/>
</dbReference>
<organism evidence="9 10">
    <name type="scientific">Ramalina farinacea</name>
    <dbReference type="NCBI Taxonomy" id="258253"/>
    <lineage>
        <taxon>Eukaryota</taxon>
        <taxon>Fungi</taxon>
        <taxon>Dikarya</taxon>
        <taxon>Ascomycota</taxon>
        <taxon>Pezizomycotina</taxon>
        <taxon>Lecanoromycetes</taxon>
        <taxon>OSLEUM clade</taxon>
        <taxon>Lecanoromycetidae</taxon>
        <taxon>Lecanorales</taxon>
        <taxon>Lecanorineae</taxon>
        <taxon>Ramalinaceae</taxon>
        <taxon>Ramalina</taxon>
    </lineage>
</organism>
<keyword evidence="6" id="KW-0539">Nucleus</keyword>
<keyword evidence="3" id="KW-0805">Transcription regulation</keyword>
<dbReference type="GO" id="GO:0006351">
    <property type="term" value="P:DNA-templated transcription"/>
    <property type="evidence" value="ECO:0007669"/>
    <property type="project" value="InterPro"/>
</dbReference>
<proteinExistence type="predicted"/>
<feature type="domain" description="Xylanolytic transcriptional activator regulatory" evidence="8">
    <location>
        <begin position="188"/>
        <end position="270"/>
    </location>
</feature>
<evidence type="ECO:0000256" key="3">
    <source>
        <dbReference type="ARBA" id="ARBA00023015"/>
    </source>
</evidence>
<dbReference type="Pfam" id="PF04082">
    <property type="entry name" value="Fungal_trans"/>
    <property type="match status" value="1"/>
</dbReference>
<evidence type="ECO:0000256" key="1">
    <source>
        <dbReference type="ARBA" id="ARBA00022723"/>
    </source>
</evidence>
<dbReference type="GO" id="GO:0008270">
    <property type="term" value="F:zinc ion binding"/>
    <property type="evidence" value="ECO:0007669"/>
    <property type="project" value="InterPro"/>
</dbReference>
<evidence type="ECO:0000256" key="7">
    <source>
        <dbReference type="SAM" id="MobiDB-lite"/>
    </source>
</evidence>
<feature type="region of interest" description="Disordered" evidence="7">
    <location>
        <begin position="535"/>
        <end position="568"/>
    </location>
</feature>
<feature type="region of interest" description="Disordered" evidence="7">
    <location>
        <begin position="648"/>
        <end position="672"/>
    </location>
</feature>
<feature type="compositionally biased region" description="Low complexity" evidence="7">
    <location>
        <begin position="551"/>
        <end position="568"/>
    </location>
</feature>
<dbReference type="AlphaFoldDB" id="A0AA43QLT2"/>
<reference evidence="9" key="1">
    <citation type="journal article" date="2023" name="Genome Biol. Evol.">
        <title>First Whole Genome Sequence and Flow Cytometry Genome Size Data for the Lichen-Forming Fungus Ramalina farinacea (Ascomycota).</title>
        <authorList>
            <person name="Llewellyn T."/>
            <person name="Mian S."/>
            <person name="Hill R."/>
            <person name="Leitch I.J."/>
            <person name="Gaya E."/>
        </authorList>
    </citation>
    <scope>NUCLEOTIDE SEQUENCE</scope>
    <source>
        <strain evidence="9">LIQ254RAFAR</strain>
    </source>
</reference>
<dbReference type="SMART" id="SM00906">
    <property type="entry name" value="Fungal_trans"/>
    <property type="match status" value="1"/>
</dbReference>
<dbReference type="PANTHER" id="PTHR31313:SF79">
    <property type="entry name" value="C6 FINGER DOMAIN-CONTAINING PROTEIN"/>
    <property type="match status" value="1"/>
</dbReference>
<keyword evidence="1" id="KW-0479">Metal-binding</keyword>
<keyword evidence="4" id="KW-0238">DNA-binding</keyword>
<dbReference type="Proteomes" id="UP001161017">
    <property type="component" value="Unassembled WGS sequence"/>
</dbReference>
<keyword evidence="5" id="KW-0804">Transcription</keyword>
<comment type="caution">
    <text evidence="9">The sequence shown here is derived from an EMBL/GenBank/DDBJ whole genome shotgun (WGS) entry which is preliminary data.</text>
</comment>
<evidence type="ECO:0000256" key="6">
    <source>
        <dbReference type="ARBA" id="ARBA00023242"/>
    </source>
</evidence>
<dbReference type="CDD" id="cd12148">
    <property type="entry name" value="fungal_TF_MHR"/>
    <property type="match status" value="1"/>
</dbReference>
<evidence type="ECO:0000313" key="10">
    <source>
        <dbReference type="Proteomes" id="UP001161017"/>
    </source>
</evidence>
<keyword evidence="2" id="KW-0862">Zinc</keyword>
<accession>A0AA43QLT2</accession>
<dbReference type="GO" id="GO:0003677">
    <property type="term" value="F:DNA binding"/>
    <property type="evidence" value="ECO:0007669"/>
    <property type="project" value="UniProtKB-KW"/>
</dbReference>
<evidence type="ECO:0000259" key="8">
    <source>
        <dbReference type="SMART" id="SM00906"/>
    </source>
</evidence>
<protein>
    <recommendedName>
        <fullName evidence="8">Xylanolytic transcriptional activator regulatory domain-containing protein</fullName>
    </recommendedName>
</protein>
<evidence type="ECO:0000256" key="4">
    <source>
        <dbReference type="ARBA" id="ARBA00023125"/>
    </source>
</evidence>
<evidence type="ECO:0000256" key="2">
    <source>
        <dbReference type="ARBA" id="ARBA00022833"/>
    </source>
</evidence>